<feature type="domain" description="N-terminal" evidence="2">
    <location>
        <begin position="11"/>
        <end position="45"/>
    </location>
</feature>
<proteinExistence type="predicted"/>
<evidence type="ECO:0000313" key="3">
    <source>
        <dbReference type="EMBL" id="MET3793155.1"/>
    </source>
</evidence>
<evidence type="ECO:0000256" key="1">
    <source>
        <dbReference type="SAM" id="MobiDB-lite"/>
    </source>
</evidence>
<keyword evidence="4" id="KW-1185">Reference proteome</keyword>
<organism evidence="3 4">
    <name type="scientific">Aquamicrobium terrae</name>
    <dbReference type="NCBI Taxonomy" id="1324945"/>
    <lineage>
        <taxon>Bacteria</taxon>
        <taxon>Pseudomonadati</taxon>
        <taxon>Pseudomonadota</taxon>
        <taxon>Alphaproteobacteria</taxon>
        <taxon>Hyphomicrobiales</taxon>
        <taxon>Phyllobacteriaceae</taxon>
        <taxon>Aquamicrobium</taxon>
    </lineage>
</organism>
<gene>
    <name evidence="3" type="ORF">ABID37_003379</name>
</gene>
<name>A0ABV2N267_9HYPH</name>
<feature type="compositionally biased region" description="Polar residues" evidence="1">
    <location>
        <begin position="47"/>
        <end position="59"/>
    </location>
</feature>
<comment type="caution">
    <text evidence="3">The sequence shown here is derived from an EMBL/GenBank/DDBJ whole genome shotgun (WGS) entry which is preliminary data.</text>
</comment>
<sequence length="59" mass="6568">MTDRKSGSRADAYTRITERIVADLEKGVRRWVQPWSAGNAGGRVTTRCPTASNCQRSRS</sequence>
<evidence type="ECO:0000313" key="4">
    <source>
        <dbReference type="Proteomes" id="UP001549076"/>
    </source>
</evidence>
<feature type="region of interest" description="Disordered" evidence="1">
    <location>
        <begin position="37"/>
        <end position="59"/>
    </location>
</feature>
<reference evidence="3 4" key="1">
    <citation type="submission" date="2024-06" db="EMBL/GenBank/DDBJ databases">
        <title>Genomic Encyclopedia of Type Strains, Phase IV (KMG-IV): sequencing the most valuable type-strain genomes for metagenomic binning, comparative biology and taxonomic classification.</title>
        <authorList>
            <person name="Goeker M."/>
        </authorList>
    </citation>
    <scope>NUCLEOTIDE SEQUENCE [LARGE SCALE GENOMIC DNA]</scope>
    <source>
        <strain evidence="3 4">DSM 27865</strain>
    </source>
</reference>
<dbReference type="Proteomes" id="UP001549076">
    <property type="component" value="Unassembled WGS sequence"/>
</dbReference>
<protein>
    <submittedName>
        <fullName evidence="3">Antirestriction protein ArdC</fullName>
    </submittedName>
</protein>
<dbReference type="Pfam" id="PF08401">
    <property type="entry name" value="ArdcN"/>
    <property type="match status" value="1"/>
</dbReference>
<dbReference type="EMBL" id="JBEPML010000012">
    <property type="protein sequence ID" value="MET3793155.1"/>
    <property type="molecule type" value="Genomic_DNA"/>
</dbReference>
<evidence type="ECO:0000259" key="2">
    <source>
        <dbReference type="Pfam" id="PF08401"/>
    </source>
</evidence>
<dbReference type="InterPro" id="IPR013610">
    <property type="entry name" value="ArdC_N"/>
</dbReference>
<accession>A0ABV2N267</accession>